<dbReference type="EMBL" id="AJYC02000106">
    <property type="protein sequence ID" value="EKT78429.1"/>
    <property type="molecule type" value="Genomic_DNA"/>
</dbReference>
<proteinExistence type="predicted"/>
<reference evidence="2 3" key="1">
    <citation type="journal article" date="2013" name="Genome Announc.">
        <title>Draft Genome Sequence of Rhodococcus opacus Strain M213 Shows a Diverse Catabolic Potential.</title>
        <authorList>
            <person name="Pathak A."/>
            <person name="Green S.J."/>
            <person name="Ogram A."/>
            <person name="Chauhan A."/>
        </authorList>
    </citation>
    <scope>NUCLEOTIDE SEQUENCE [LARGE SCALE GENOMIC DNA]</scope>
    <source>
        <strain evidence="2 3">M213</strain>
    </source>
</reference>
<evidence type="ECO:0000313" key="2">
    <source>
        <dbReference type="EMBL" id="EKT78429.1"/>
    </source>
</evidence>
<comment type="caution">
    <text evidence="2">The sequence shown here is derived from an EMBL/GenBank/DDBJ whole genome shotgun (WGS) entry which is preliminary data.</text>
</comment>
<feature type="region of interest" description="Disordered" evidence="1">
    <location>
        <begin position="38"/>
        <end position="62"/>
    </location>
</feature>
<evidence type="ECO:0000313" key="3">
    <source>
        <dbReference type="Proteomes" id="UP000005951"/>
    </source>
</evidence>
<accession>K8XAD1</accession>
<dbReference type="Proteomes" id="UP000005951">
    <property type="component" value="Unassembled WGS sequence"/>
</dbReference>
<organism evidence="2 3">
    <name type="scientific">Rhodococcus opacus M213</name>
    <dbReference type="NCBI Taxonomy" id="1129896"/>
    <lineage>
        <taxon>Bacteria</taxon>
        <taxon>Bacillati</taxon>
        <taxon>Actinomycetota</taxon>
        <taxon>Actinomycetes</taxon>
        <taxon>Mycobacteriales</taxon>
        <taxon>Nocardiaceae</taxon>
        <taxon>Rhodococcus</taxon>
    </lineage>
</organism>
<sequence>MAIVCFSPSPILVEELNGIEHEASRTFNIEVVRMAAVPGGSHGPLSPRLKQVESRARADHED</sequence>
<gene>
    <name evidence="2" type="ORF">WSS_A32420</name>
</gene>
<name>K8XAD1_RHOOP</name>
<protein>
    <submittedName>
        <fullName evidence="2">Uncharacterized protein</fullName>
    </submittedName>
</protein>
<evidence type="ECO:0000256" key="1">
    <source>
        <dbReference type="SAM" id="MobiDB-lite"/>
    </source>
</evidence>
<feature type="compositionally biased region" description="Basic and acidic residues" evidence="1">
    <location>
        <begin position="50"/>
        <end position="62"/>
    </location>
</feature>
<dbReference type="AlphaFoldDB" id="K8XAD1"/>